<evidence type="ECO:0000313" key="4">
    <source>
        <dbReference type="Proteomes" id="UP001222325"/>
    </source>
</evidence>
<dbReference type="EMBL" id="JARJCN010000125">
    <property type="protein sequence ID" value="KAJ7071756.1"/>
    <property type="molecule type" value="Genomic_DNA"/>
</dbReference>
<feature type="coiled-coil region" evidence="1">
    <location>
        <begin position="147"/>
        <end position="174"/>
    </location>
</feature>
<evidence type="ECO:0000256" key="1">
    <source>
        <dbReference type="SAM" id="Coils"/>
    </source>
</evidence>
<gene>
    <name evidence="3" type="ORF">B0H15DRAFT_807000</name>
</gene>
<sequence length="203" mass="23553">MTDECKYDDYNYVRENDTVQTHAPTIDTYNTAARALEPLMPMLTWEQVYFKLLRAHKEIKRLNVEIPRVVTWIADENRVLCRAERVLRSPEGKSREKIEVDIGMAVQLALYHQQRGRFDDTHMQRFWALAKTPGFTGSLKPGISKERRAVQDALQKARTELARLEGDEMEVDERTLVVDAAAGGWRRDDNDEWEDTAEEEGQV</sequence>
<keyword evidence="1" id="KW-0175">Coiled coil</keyword>
<name>A0AAD6TPM7_9AGAR</name>
<dbReference type="Proteomes" id="UP001222325">
    <property type="component" value="Unassembled WGS sequence"/>
</dbReference>
<accession>A0AAD6TPM7</accession>
<protein>
    <submittedName>
        <fullName evidence="3">Uncharacterized protein</fullName>
    </submittedName>
</protein>
<reference evidence="3" key="1">
    <citation type="submission" date="2023-03" db="EMBL/GenBank/DDBJ databases">
        <title>Massive genome expansion in bonnet fungi (Mycena s.s.) driven by repeated elements and novel gene families across ecological guilds.</title>
        <authorList>
            <consortium name="Lawrence Berkeley National Laboratory"/>
            <person name="Harder C.B."/>
            <person name="Miyauchi S."/>
            <person name="Viragh M."/>
            <person name="Kuo A."/>
            <person name="Thoen E."/>
            <person name="Andreopoulos B."/>
            <person name="Lu D."/>
            <person name="Skrede I."/>
            <person name="Drula E."/>
            <person name="Henrissat B."/>
            <person name="Morin E."/>
            <person name="Kohler A."/>
            <person name="Barry K."/>
            <person name="LaButti K."/>
            <person name="Morin E."/>
            <person name="Salamov A."/>
            <person name="Lipzen A."/>
            <person name="Mereny Z."/>
            <person name="Hegedus B."/>
            <person name="Baldrian P."/>
            <person name="Stursova M."/>
            <person name="Weitz H."/>
            <person name="Taylor A."/>
            <person name="Grigoriev I.V."/>
            <person name="Nagy L.G."/>
            <person name="Martin F."/>
            <person name="Kauserud H."/>
        </authorList>
    </citation>
    <scope>NUCLEOTIDE SEQUENCE</scope>
    <source>
        <strain evidence="3">CBHHK173m</strain>
    </source>
</reference>
<proteinExistence type="predicted"/>
<feature type="compositionally biased region" description="Acidic residues" evidence="2">
    <location>
        <begin position="190"/>
        <end position="203"/>
    </location>
</feature>
<evidence type="ECO:0000256" key="2">
    <source>
        <dbReference type="SAM" id="MobiDB-lite"/>
    </source>
</evidence>
<comment type="caution">
    <text evidence="3">The sequence shown here is derived from an EMBL/GenBank/DDBJ whole genome shotgun (WGS) entry which is preliminary data.</text>
</comment>
<organism evidence="3 4">
    <name type="scientific">Mycena belliarum</name>
    <dbReference type="NCBI Taxonomy" id="1033014"/>
    <lineage>
        <taxon>Eukaryota</taxon>
        <taxon>Fungi</taxon>
        <taxon>Dikarya</taxon>
        <taxon>Basidiomycota</taxon>
        <taxon>Agaricomycotina</taxon>
        <taxon>Agaricomycetes</taxon>
        <taxon>Agaricomycetidae</taxon>
        <taxon>Agaricales</taxon>
        <taxon>Marasmiineae</taxon>
        <taxon>Mycenaceae</taxon>
        <taxon>Mycena</taxon>
    </lineage>
</organism>
<keyword evidence="4" id="KW-1185">Reference proteome</keyword>
<evidence type="ECO:0000313" key="3">
    <source>
        <dbReference type="EMBL" id="KAJ7071756.1"/>
    </source>
</evidence>
<feature type="region of interest" description="Disordered" evidence="2">
    <location>
        <begin position="183"/>
        <end position="203"/>
    </location>
</feature>
<dbReference type="AlphaFoldDB" id="A0AAD6TPM7"/>